<organism evidence="4 5">
    <name type="scientific">Sphingomonas changnyeongensis</name>
    <dbReference type="NCBI Taxonomy" id="2698679"/>
    <lineage>
        <taxon>Bacteria</taxon>
        <taxon>Pseudomonadati</taxon>
        <taxon>Pseudomonadota</taxon>
        <taxon>Alphaproteobacteria</taxon>
        <taxon>Sphingomonadales</taxon>
        <taxon>Sphingomonadaceae</taxon>
        <taxon>Sphingomonas</taxon>
    </lineage>
</organism>
<evidence type="ECO:0000259" key="3">
    <source>
        <dbReference type="PROSITE" id="PS50111"/>
    </source>
</evidence>
<accession>A0A7Z2NU51</accession>
<dbReference type="PROSITE" id="PS50111">
    <property type="entry name" value="CHEMOTAXIS_TRANSDUC_2"/>
    <property type="match status" value="1"/>
</dbReference>
<dbReference type="InterPro" id="IPR004089">
    <property type="entry name" value="MCPsignal_dom"/>
</dbReference>
<dbReference type="GO" id="GO:0007165">
    <property type="term" value="P:signal transduction"/>
    <property type="evidence" value="ECO:0007669"/>
    <property type="project" value="UniProtKB-KW"/>
</dbReference>
<keyword evidence="1 2" id="KW-0807">Transducer</keyword>
<feature type="domain" description="Methyl-accepting transducer" evidence="3">
    <location>
        <begin position="162"/>
        <end position="243"/>
    </location>
</feature>
<evidence type="ECO:0000256" key="1">
    <source>
        <dbReference type="ARBA" id="ARBA00023224"/>
    </source>
</evidence>
<dbReference type="Proteomes" id="UP000464468">
    <property type="component" value="Chromosome"/>
</dbReference>
<dbReference type="Gene3D" id="1.10.287.950">
    <property type="entry name" value="Methyl-accepting chemotaxis protein"/>
    <property type="match status" value="1"/>
</dbReference>
<gene>
    <name evidence="4" type="ORF">GVO57_00920</name>
</gene>
<dbReference type="SUPFAM" id="SSF58104">
    <property type="entry name" value="Methyl-accepting chemotaxis protein (MCP) signaling domain"/>
    <property type="match status" value="1"/>
</dbReference>
<keyword evidence="5" id="KW-1185">Reference proteome</keyword>
<dbReference type="GO" id="GO:0016020">
    <property type="term" value="C:membrane"/>
    <property type="evidence" value="ECO:0007669"/>
    <property type="project" value="InterPro"/>
</dbReference>
<evidence type="ECO:0000313" key="5">
    <source>
        <dbReference type="Proteomes" id="UP000464468"/>
    </source>
</evidence>
<dbReference type="RefSeq" id="WP_160591078.1">
    <property type="nucleotide sequence ID" value="NZ_CP047895.1"/>
</dbReference>
<protein>
    <recommendedName>
        <fullName evidence="3">Methyl-accepting transducer domain-containing protein</fullName>
    </recommendedName>
</protein>
<dbReference type="Pfam" id="PF00015">
    <property type="entry name" value="MCPsignal"/>
    <property type="match status" value="1"/>
</dbReference>
<proteinExistence type="predicted"/>
<reference evidence="4 5" key="1">
    <citation type="submission" date="2020-01" db="EMBL/GenBank/DDBJ databases">
        <title>Sphingomonas sp. C33 whole genome sequece.</title>
        <authorList>
            <person name="Park C."/>
        </authorList>
    </citation>
    <scope>NUCLEOTIDE SEQUENCE [LARGE SCALE GENOMIC DNA]</scope>
    <source>
        <strain evidence="4 5">C33</strain>
    </source>
</reference>
<dbReference type="AlphaFoldDB" id="A0A7Z2NU51"/>
<evidence type="ECO:0000313" key="4">
    <source>
        <dbReference type="EMBL" id="QHL89642.1"/>
    </source>
</evidence>
<dbReference type="KEGG" id="schy:GVO57_00920"/>
<dbReference type="EMBL" id="CP047895">
    <property type="protein sequence ID" value="QHL89642.1"/>
    <property type="molecule type" value="Genomic_DNA"/>
</dbReference>
<evidence type="ECO:0000256" key="2">
    <source>
        <dbReference type="PROSITE-ProRule" id="PRU00284"/>
    </source>
</evidence>
<dbReference type="PANTHER" id="PTHR32089:SF112">
    <property type="entry name" value="LYSOZYME-LIKE PROTEIN-RELATED"/>
    <property type="match status" value="1"/>
</dbReference>
<sequence length="261" mass="26826">MAGRRLGAALALGEAAALLGVAARRRPDRQAAETVSAAAAPPFAHDMADPVEAPPATVEADLPPPAPVPAPAGIDAGELIRYLDTLRGQIAGVQGDAETGVMAIIDQATRLNGSSAEQQARLSRSVADGEALLRAAARPDHIIQSLTAILDRRASDLSANHQRLESLAEGTARLRPAADEIAKISDRAVLLSFNAAVEAGRAGAAGGSFGVVADQVRALAESIASVAKTLGSELDLIAQRMREELLRARPDPGRAMPTSPG</sequence>
<name>A0A7Z2NU51_9SPHN</name>
<dbReference type="PANTHER" id="PTHR32089">
    <property type="entry name" value="METHYL-ACCEPTING CHEMOTAXIS PROTEIN MCPB"/>
    <property type="match status" value="1"/>
</dbReference>